<evidence type="ECO:0000256" key="5">
    <source>
        <dbReference type="SAM" id="MobiDB-lite"/>
    </source>
</evidence>
<name>A0A9X3ZHB8_9HYPH</name>
<dbReference type="PANTHER" id="PTHR43380">
    <property type="entry name" value="2-OXOISOVALERATE DEHYDROGENASE SUBUNIT ALPHA, MITOCHONDRIAL"/>
    <property type="match status" value="1"/>
</dbReference>
<evidence type="ECO:0000256" key="2">
    <source>
        <dbReference type="ARBA" id="ARBA00023002"/>
    </source>
</evidence>
<feature type="region of interest" description="Disordered" evidence="5">
    <location>
        <begin position="1"/>
        <end position="25"/>
    </location>
</feature>
<keyword evidence="3 4" id="KW-0786">Thiamine pyrophosphate</keyword>
<dbReference type="CDD" id="cd02000">
    <property type="entry name" value="TPP_E1_PDC_ADC_BCADC"/>
    <property type="match status" value="1"/>
</dbReference>
<comment type="similarity">
    <text evidence="4">Belongs to the BCKDHA family.</text>
</comment>
<evidence type="ECO:0000256" key="4">
    <source>
        <dbReference type="RuleBase" id="RU365014"/>
    </source>
</evidence>
<comment type="function">
    <text evidence="4">The branched-chain alpha-keto dehydrogenase complex catalyzes the overall conversion of alpha-keto acids to acyl-CoA and CO(2). It contains multiple copies of three enzymatic components: branched-chain alpha-keto acid decarboxylase (E1), lipoamide acyltransferase (E2) and lipoamide dehydrogenase (E3).</text>
</comment>
<evidence type="ECO:0000256" key="3">
    <source>
        <dbReference type="ARBA" id="ARBA00023052"/>
    </source>
</evidence>
<dbReference type="Pfam" id="PF00676">
    <property type="entry name" value="E1_dh"/>
    <property type="match status" value="1"/>
</dbReference>
<dbReference type="GO" id="GO:0009083">
    <property type="term" value="P:branched-chain amino acid catabolic process"/>
    <property type="evidence" value="ECO:0007669"/>
    <property type="project" value="TreeGrafter"/>
</dbReference>
<dbReference type="SUPFAM" id="SSF52518">
    <property type="entry name" value="Thiamin diphosphate-binding fold (THDP-binding)"/>
    <property type="match status" value="1"/>
</dbReference>
<evidence type="ECO:0000256" key="1">
    <source>
        <dbReference type="ARBA" id="ARBA00001964"/>
    </source>
</evidence>
<dbReference type="InterPro" id="IPR001017">
    <property type="entry name" value="DH_E1"/>
</dbReference>
<keyword evidence="2 4" id="KW-0560">Oxidoreductase</keyword>
<dbReference type="InterPro" id="IPR029061">
    <property type="entry name" value="THDP-binding"/>
</dbReference>
<evidence type="ECO:0000259" key="7">
    <source>
        <dbReference type="Pfam" id="PF12573"/>
    </source>
</evidence>
<dbReference type="Pfam" id="PF12573">
    <property type="entry name" value="OxoDH_E1alpha_N"/>
    <property type="match status" value="1"/>
</dbReference>
<dbReference type="EC" id="1.2.4.4" evidence="4"/>
<proteinExistence type="inferred from homology"/>
<dbReference type="InterPro" id="IPR022593">
    <property type="entry name" value="Oxoisoval_DH_suAlpha_N_dom"/>
</dbReference>
<organism evidence="8 9">
    <name type="scientific">Hoeflea prorocentri</name>
    <dbReference type="NCBI Taxonomy" id="1922333"/>
    <lineage>
        <taxon>Bacteria</taxon>
        <taxon>Pseudomonadati</taxon>
        <taxon>Pseudomonadota</taxon>
        <taxon>Alphaproteobacteria</taxon>
        <taxon>Hyphomicrobiales</taxon>
        <taxon>Rhizobiaceae</taxon>
        <taxon>Hoeflea</taxon>
    </lineage>
</organism>
<dbReference type="RefSeq" id="WP_267989945.1">
    <property type="nucleotide sequence ID" value="NZ_JAPJZI010000001.1"/>
</dbReference>
<protein>
    <recommendedName>
        <fullName evidence="4">2-oxoisovalerate dehydrogenase subunit alpha</fullName>
        <ecNumber evidence="4">1.2.4.4</ecNumber>
    </recommendedName>
    <alternativeName>
        <fullName evidence="4">Branched-chain alpha-keto acid dehydrogenase E1 component alpha chain</fullName>
    </alternativeName>
</protein>
<evidence type="ECO:0000259" key="6">
    <source>
        <dbReference type="Pfam" id="PF00676"/>
    </source>
</evidence>
<dbReference type="AlphaFoldDB" id="A0A9X3ZHB8"/>
<gene>
    <name evidence="8" type="ORF">OQ273_08110</name>
</gene>
<comment type="caution">
    <text evidence="8">The sequence shown here is derived from an EMBL/GenBank/DDBJ whole genome shotgun (WGS) entry which is preliminary data.</text>
</comment>
<dbReference type="InterPro" id="IPR050771">
    <property type="entry name" value="Alpha-ketoacid_DH_E1_comp"/>
</dbReference>
<dbReference type="PANTHER" id="PTHR43380:SF1">
    <property type="entry name" value="2-OXOISOVALERATE DEHYDROGENASE SUBUNIT ALPHA, MITOCHONDRIAL"/>
    <property type="match status" value="1"/>
</dbReference>
<dbReference type="Gene3D" id="3.40.50.970">
    <property type="match status" value="1"/>
</dbReference>
<comment type="cofactor">
    <cofactor evidence="1 4">
        <name>thiamine diphosphate</name>
        <dbReference type="ChEBI" id="CHEBI:58937"/>
    </cofactor>
</comment>
<evidence type="ECO:0000313" key="8">
    <source>
        <dbReference type="EMBL" id="MDA5398531.1"/>
    </source>
</evidence>
<dbReference type="Proteomes" id="UP001151234">
    <property type="component" value="Unassembled WGS sequence"/>
</dbReference>
<feature type="domain" description="2-oxoisovalerate dehydrogenase E1 alpha subunit N-terminal" evidence="7">
    <location>
        <begin position="6"/>
        <end position="44"/>
    </location>
</feature>
<keyword evidence="9" id="KW-1185">Reference proteome</keyword>
<accession>A0A9X3ZHB8</accession>
<evidence type="ECO:0000313" key="9">
    <source>
        <dbReference type="Proteomes" id="UP001151234"/>
    </source>
</evidence>
<comment type="catalytic activity">
    <reaction evidence="4">
        <text>N(6)-[(R)-lipoyl]-L-lysyl-[protein] + 3-methyl-2-oxobutanoate + H(+) = N(6)-[(R)-S(8)-2-methylpropanoyldihydrolipoyl]-L-lysyl-[protein] + CO2</text>
        <dbReference type="Rhea" id="RHEA:13457"/>
        <dbReference type="Rhea" id="RHEA-COMP:10474"/>
        <dbReference type="Rhea" id="RHEA-COMP:10497"/>
        <dbReference type="ChEBI" id="CHEBI:11851"/>
        <dbReference type="ChEBI" id="CHEBI:15378"/>
        <dbReference type="ChEBI" id="CHEBI:16526"/>
        <dbReference type="ChEBI" id="CHEBI:83099"/>
        <dbReference type="ChEBI" id="CHEBI:83142"/>
        <dbReference type="EC" id="1.2.4.4"/>
    </reaction>
</comment>
<sequence>MNDYGPLSFKVPEPPVRPGDEPDFSDFEVPRAGTVRKPDIDTDARDIKDLATTMIRVLNRDAEAVGPWAEDIDKDLLLHALRSMLKTRAFDERMMTLQRQGKTSFYMKCTGEEAIAIGQQLALSPGDMNFPTYRQQGLLLCQDYPVVDMICQILSNARDPLHGRQLPVLYSSKKHGFFTISGNLGTQYIHAVGWAMASAIKGDTKIAAAWIGDGSTAESDFHAALVNASVYKPPVVLNIVNNQWAISSFQGIAGGDSATFAERALGFGIPSLRVDGNDFMAVHAASKWAVERARRNLGPTLIEWVTYRVAPHSTSDDPSRYRPREESSAWPLGDPILRLKNHLIKKGNWSEERHTQAEAEFDEEMRVAAKEAESYGVMGGGSSARDIFEDVFKDMPPHLVAQRQKLGV</sequence>
<dbReference type="GO" id="GO:0003863">
    <property type="term" value="F:branched-chain 2-oxo acid dehydrogenase activity"/>
    <property type="evidence" value="ECO:0007669"/>
    <property type="project" value="UniProtKB-EC"/>
</dbReference>
<feature type="domain" description="Dehydrogenase E1 component" evidence="6">
    <location>
        <begin position="82"/>
        <end position="376"/>
    </location>
</feature>
<dbReference type="EMBL" id="JAPJZI010000001">
    <property type="protein sequence ID" value="MDA5398531.1"/>
    <property type="molecule type" value="Genomic_DNA"/>
</dbReference>
<reference evidence="8" key="1">
    <citation type="submission" date="2022-11" db="EMBL/GenBank/DDBJ databases">
        <title>Draft genome sequence of Hoeflea poritis E7-10 and Hoeflea prorocentri PM5-8, separated from scleractinian coral Porites lutea and marine dinoflagellate.</title>
        <authorList>
            <person name="Zhang G."/>
            <person name="Wei Q."/>
            <person name="Cai L."/>
        </authorList>
    </citation>
    <scope>NUCLEOTIDE SEQUENCE</scope>
    <source>
        <strain evidence="8">PM5-8</strain>
    </source>
</reference>